<dbReference type="InterPro" id="IPR002018">
    <property type="entry name" value="CarbesteraseB"/>
</dbReference>
<evidence type="ECO:0000256" key="1">
    <source>
        <dbReference type="ARBA" id="ARBA00005964"/>
    </source>
</evidence>
<comment type="similarity">
    <text evidence="1 3">Belongs to the type-B carboxylesterase/lipase family.</text>
</comment>
<dbReference type="Proteomes" id="UP000235388">
    <property type="component" value="Unassembled WGS sequence"/>
</dbReference>
<feature type="domain" description="Carboxylesterase type B" evidence="4">
    <location>
        <begin position="116"/>
        <end position="633"/>
    </location>
</feature>
<proteinExistence type="inferred from homology"/>
<keyword evidence="2 3" id="KW-0378">Hydrolase</keyword>
<name>A0A2N5SSE2_9BASI</name>
<reference evidence="5 6" key="1">
    <citation type="submission" date="2017-11" db="EMBL/GenBank/DDBJ databases">
        <title>De novo assembly and phasing of dikaryotic genomes from two isolates of Puccinia coronata f. sp. avenae, the causal agent of oat crown rust.</title>
        <authorList>
            <person name="Miller M.E."/>
            <person name="Zhang Y."/>
            <person name="Omidvar V."/>
            <person name="Sperschneider J."/>
            <person name="Schwessinger B."/>
            <person name="Raley C."/>
            <person name="Palmer J.M."/>
            <person name="Garnica D."/>
            <person name="Upadhyaya N."/>
            <person name="Rathjen J."/>
            <person name="Taylor J.M."/>
            <person name="Park R.F."/>
            <person name="Dodds P.N."/>
            <person name="Hirsch C.D."/>
            <person name="Kianian S.F."/>
            <person name="Figueroa M."/>
        </authorList>
    </citation>
    <scope>NUCLEOTIDE SEQUENCE [LARGE SCALE GENOMIC DNA]</scope>
    <source>
        <strain evidence="5">12NC29</strain>
    </source>
</reference>
<protein>
    <recommendedName>
        <fullName evidence="3">Carboxylic ester hydrolase</fullName>
        <ecNumber evidence="3">3.1.1.-</ecNumber>
    </recommendedName>
</protein>
<dbReference type="OrthoDB" id="408631at2759"/>
<evidence type="ECO:0000259" key="4">
    <source>
        <dbReference type="Pfam" id="PF00135"/>
    </source>
</evidence>
<evidence type="ECO:0000256" key="2">
    <source>
        <dbReference type="ARBA" id="ARBA00022801"/>
    </source>
</evidence>
<accession>A0A2N5SSE2</accession>
<dbReference type="EMBL" id="PGCJ01000878">
    <property type="protein sequence ID" value="PLW16131.1"/>
    <property type="molecule type" value="Genomic_DNA"/>
</dbReference>
<dbReference type="Gene3D" id="3.40.50.1820">
    <property type="entry name" value="alpha/beta hydrolase"/>
    <property type="match status" value="1"/>
</dbReference>
<evidence type="ECO:0000256" key="3">
    <source>
        <dbReference type="RuleBase" id="RU361235"/>
    </source>
</evidence>
<sequence>MWYIVNENGDQSSPAVMTLVSPATNKLAQRHPIRSCSQVFLQPHIRIAPLIDIQRSVHRHSVALRALRLWTPFQVFRNYIEKLQMTTIITTYGPIVGFDDPLSAGQSDSCTNEQSGNNEAPVSKWLGIPYAQAGRWQRPRSPAPWVTPLQCTKFGPRFPQALNITDLIFSRKEGFIQSQLPPVESEELGFNLNVFAPTASQVTDELPVLVWIYGGSLEGGSSDSPIYDPAEWIRRELHEGRKFIVVTGNYRCGIFGFMACEDLVKEDPEGLAGNYGAYDCIAMLQWVQDNIRSFGGNPDNVTIFGESAGAFLVGALLVTQQKLFKQAILQSGAPETLTHRSIDCGSNREYFESLLQHFSIPHDLTSQERIKLLKEIPTSRMMEFISARGAVINDYGLTIEESRKSSIWAKPAIDLIKERKWNPHLKSIMMGHTKDEGSIFAFLFQTTTKEGYENVLKKRCPFSPQTKIDELYSLPENLETQAPLNTDWKNCVGSRLIADQLCESPLENLALAFDEVKHHQTGESCQLFFYQLNEKIPTIDRGSDWGAFHTSDIPLIFNIKTFWDSNSDQAKTSAVLGRMWVNFAQTGSPDSIWPQYAPSISPMKLFIESGGKVIVDDMRTARTELQKNRIQFWIGQLPDIFQHNKMARKDNLVDLGVPTWKEIIGQSLAMYHYL</sequence>
<organism evidence="5 6">
    <name type="scientific">Puccinia coronata f. sp. avenae</name>
    <dbReference type="NCBI Taxonomy" id="200324"/>
    <lineage>
        <taxon>Eukaryota</taxon>
        <taxon>Fungi</taxon>
        <taxon>Dikarya</taxon>
        <taxon>Basidiomycota</taxon>
        <taxon>Pucciniomycotina</taxon>
        <taxon>Pucciniomycetes</taxon>
        <taxon>Pucciniales</taxon>
        <taxon>Pucciniaceae</taxon>
        <taxon>Puccinia</taxon>
    </lineage>
</organism>
<dbReference type="EC" id="3.1.1.-" evidence="3"/>
<evidence type="ECO:0000313" key="6">
    <source>
        <dbReference type="Proteomes" id="UP000235388"/>
    </source>
</evidence>
<dbReference type="InterPro" id="IPR050309">
    <property type="entry name" value="Type-B_Carboxylest/Lipase"/>
</dbReference>
<comment type="caution">
    <text evidence="5">The sequence shown here is derived from an EMBL/GenBank/DDBJ whole genome shotgun (WGS) entry which is preliminary data.</text>
</comment>
<dbReference type="GO" id="GO:0016787">
    <property type="term" value="F:hydrolase activity"/>
    <property type="evidence" value="ECO:0007669"/>
    <property type="project" value="UniProtKB-KW"/>
</dbReference>
<dbReference type="PROSITE" id="PS00122">
    <property type="entry name" value="CARBOXYLESTERASE_B_1"/>
    <property type="match status" value="1"/>
</dbReference>
<dbReference type="Pfam" id="PF00135">
    <property type="entry name" value="COesterase"/>
    <property type="match status" value="1"/>
</dbReference>
<evidence type="ECO:0000313" key="5">
    <source>
        <dbReference type="EMBL" id="PLW16131.1"/>
    </source>
</evidence>
<dbReference type="STRING" id="200324.A0A2N5SSE2"/>
<dbReference type="InterPro" id="IPR019826">
    <property type="entry name" value="Carboxylesterase_B_AS"/>
</dbReference>
<dbReference type="PANTHER" id="PTHR11559">
    <property type="entry name" value="CARBOXYLESTERASE"/>
    <property type="match status" value="1"/>
</dbReference>
<dbReference type="SUPFAM" id="SSF53474">
    <property type="entry name" value="alpha/beta-Hydrolases"/>
    <property type="match status" value="1"/>
</dbReference>
<dbReference type="InterPro" id="IPR029058">
    <property type="entry name" value="AB_hydrolase_fold"/>
</dbReference>
<keyword evidence="6" id="KW-1185">Reference proteome</keyword>
<dbReference type="AlphaFoldDB" id="A0A2N5SSE2"/>
<gene>
    <name evidence="5" type="ORF">PCANC_17189</name>
</gene>